<keyword evidence="4" id="KW-1185">Reference proteome</keyword>
<dbReference type="SUPFAM" id="SSF53448">
    <property type="entry name" value="Nucleotide-diphospho-sugar transferases"/>
    <property type="match status" value="1"/>
</dbReference>
<dbReference type="RefSeq" id="WP_190193692.1">
    <property type="nucleotide sequence ID" value="NZ_BMVU01000043.1"/>
</dbReference>
<dbReference type="InterPro" id="IPR001173">
    <property type="entry name" value="Glyco_trans_2-like"/>
</dbReference>
<organism evidence="3 4">
    <name type="scientific">Streptomyces minutiscleroticus</name>
    <dbReference type="NCBI Taxonomy" id="68238"/>
    <lineage>
        <taxon>Bacteria</taxon>
        <taxon>Bacillati</taxon>
        <taxon>Actinomycetota</taxon>
        <taxon>Actinomycetes</taxon>
        <taxon>Kitasatosporales</taxon>
        <taxon>Streptomycetaceae</taxon>
        <taxon>Streptomyces</taxon>
    </lineage>
</organism>
<keyword evidence="1" id="KW-1133">Transmembrane helix</keyword>
<feature type="transmembrane region" description="Helical" evidence="1">
    <location>
        <begin position="305"/>
        <end position="325"/>
    </location>
</feature>
<evidence type="ECO:0000259" key="2">
    <source>
        <dbReference type="Pfam" id="PF13632"/>
    </source>
</evidence>
<gene>
    <name evidence="3" type="ORF">GCM10010358_62510</name>
</gene>
<name>A0A918NVN7_9ACTN</name>
<sequence length="382" mass="43349">MPLQLLTVIVFVPLLVAAVDLVSPLLTGRRHTFDVGPRTVPCQDFEVLVPIYGDIAYLENVEFLRPYGVRVLLCTTDAESPEFYAALRALADEHGFRVLRQHIPRVRTADGRRRASGTVRDRLIREALRIVRAPYEICLDADTVTTEPLDRIVGAFRKSGRDFASVHLVPVGTPGILLRFQRHEYRLAMRRRHMYPWLVSGACHVARTEAHRAIMARHSLFFQGNDVEMGLLGNALGYKAAYLHTEVLTTAPHRPRAWLRQRLAWAGGEFRLMAVNFPVLARHPGFLFYGLFITFLLTPLRWCSLCAPVLALLSVYLVYTLHLLLTEGPRRDWTLLLYPFYALVNGLLLVPCGWFCYLRMAVKDRNVGVIRTGPPRKSAGRA</sequence>
<dbReference type="AlphaFoldDB" id="A0A918NVN7"/>
<evidence type="ECO:0000256" key="1">
    <source>
        <dbReference type="SAM" id="Phobius"/>
    </source>
</evidence>
<keyword evidence="1" id="KW-0812">Transmembrane</keyword>
<dbReference type="Pfam" id="PF13632">
    <property type="entry name" value="Glyco_trans_2_3"/>
    <property type="match status" value="1"/>
</dbReference>
<accession>A0A918NVN7</accession>
<feature type="domain" description="Glycosyltransferase 2-like" evidence="2">
    <location>
        <begin position="137"/>
        <end position="317"/>
    </location>
</feature>
<comment type="caution">
    <text evidence="3">The sequence shown here is derived from an EMBL/GenBank/DDBJ whole genome shotgun (WGS) entry which is preliminary data.</text>
</comment>
<dbReference type="InterPro" id="IPR029044">
    <property type="entry name" value="Nucleotide-diphossugar_trans"/>
</dbReference>
<reference evidence="3" key="2">
    <citation type="submission" date="2020-09" db="EMBL/GenBank/DDBJ databases">
        <authorList>
            <person name="Sun Q."/>
            <person name="Ohkuma M."/>
        </authorList>
    </citation>
    <scope>NUCLEOTIDE SEQUENCE</scope>
    <source>
        <strain evidence="3">JCM 4790</strain>
    </source>
</reference>
<keyword evidence="1" id="KW-0472">Membrane</keyword>
<proteinExistence type="predicted"/>
<reference evidence="3" key="1">
    <citation type="journal article" date="2014" name="Int. J. Syst. Evol. Microbiol.">
        <title>Complete genome sequence of Corynebacterium casei LMG S-19264T (=DSM 44701T), isolated from a smear-ripened cheese.</title>
        <authorList>
            <consortium name="US DOE Joint Genome Institute (JGI-PGF)"/>
            <person name="Walter F."/>
            <person name="Albersmeier A."/>
            <person name="Kalinowski J."/>
            <person name="Ruckert C."/>
        </authorList>
    </citation>
    <scope>NUCLEOTIDE SEQUENCE</scope>
    <source>
        <strain evidence="3">JCM 4790</strain>
    </source>
</reference>
<evidence type="ECO:0000313" key="3">
    <source>
        <dbReference type="EMBL" id="GGY00269.1"/>
    </source>
</evidence>
<feature type="transmembrane region" description="Helical" evidence="1">
    <location>
        <begin position="337"/>
        <end position="357"/>
    </location>
</feature>
<dbReference type="EMBL" id="BMVU01000043">
    <property type="protein sequence ID" value="GGY00269.1"/>
    <property type="molecule type" value="Genomic_DNA"/>
</dbReference>
<protein>
    <recommendedName>
        <fullName evidence="2">Glycosyltransferase 2-like domain-containing protein</fullName>
    </recommendedName>
</protein>
<feature type="transmembrane region" description="Helical" evidence="1">
    <location>
        <begin position="280"/>
        <end position="298"/>
    </location>
</feature>
<dbReference type="Proteomes" id="UP000619244">
    <property type="component" value="Unassembled WGS sequence"/>
</dbReference>
<evidence type="ECO:0000313" key="4">
    <source>
        <dbReference type="Proteomes" id="UP000619244"/>
    </source>
</evidence>